<evidence type="ECO:0000256" key="6">
    <source>
        <dbReference type="ARBA" id="ARBA00023136"/>
    </source>
</evidence>
<evidence type="ECO:0000256" key="9">
    <source>
        <dbReference type="RuleBase" id="RU003357"/>
    </source>
</evidence>
<dbReference type="GO" id="GO:0009279">
    <property type="term" value="C:cell outer membrane"/>
    <property type="evidence" value="ECO:0007669"/>
    <property type="project" value="UniProtKB-SubCell"/>
</dbReference>
<protein>
    <submittedName>
        <fullName evidence="13">TonB-dependent receptor</fullName>
    </submittedName>
</protein>
<evidence type="ECO:0000256" key="2">
    <source>
        <dbReference type="ARBA" id="ARBA00022448"/>
    </source>
</evidence>
<dbReference type="InterPro" id="IPR000531">
    <property type="entry name" value="Beta-barrel_TonB"/>
</dbReference>
<feature type="chain" id="PRO_5017083425" evidence="10">
    <location>
        <begin position="38"/>
        <end position="931"/>
    </location>
</feature>
<evidence type="ECO:0000259" key="11">
    <source>
        <dbReference type="Pfam" id="PF00593"/>
    </source>
</evidence>
<dbReference type="Proteomes" id="UP000253782">
    <property type="component" value="Unassembled WGS sequence"/>
</dbReference>
<feature type="signal peptide" evidence="10">
    <location>
        <begin position="1"/>
        <end position="37"/>
    </location>
</feature>
<dbReference type="PROSITE" id="PS52016">
    <property type="entry name" value="TONB_DEPENDENT_REC_3"/>
    <property type="match status" value="1"/>
</dbReference>
<dbReference type="OrthoDB" id="6276154at2"/>
<evidence type="ECO:0000256" key="8">
    <source>
        <dbReference type="PROSITE-ProRule" id="PRU01360"/>
    </source>
</evidence>
<evidence type="ECO:0000256" key="1">
    <source>
        <dbReference type="ARBA" id="ARBA00004571"/>
    </source>
</evidence>
<evidence type="ECO:0000259" key="12">
    <source>
        <dbReference type="Pfam" id="PF07715"/>
    </source>
</evidence>
<dbReference type="InterPro" id="IPR037066">
    <property type="entry name" value="Plug_dom_sf"/>
</dbReference>
<accession>A0A369UK21</accession>
<dbReference type="Gene3D" id="2.40.170.20">
    <property type="entry name" value="TonB-dependent receptor, beta-barrel domain"/>
    <property type="match status" value="1"/>
</dbReference>
<keyword evidence="5 9" id="KW-0798">TonB box</keyword>
<comment type="subcellular location">
    <subcellularLocation>
        <location evidence="1 8">Cell outer membrane</location>
        <topology evidence="1 8">Multi-pass membrane protein</topology>
    </subcellularLocation>
</comment>
<dbReference type="Pfam" id="PF00593">
    <property type="entry name" value="TonB_dep_Rec_b-barrel"/>
    <property type="match status" value="1"/>
</dbReference>
<keyword evidence="4 8" id="KW-0812">Transmembrane</keyword>
<keyword evidence="3 8" id="KW-1134">Transmembrane beta strand</keyword>
<reference evidence="13 14" key="1">
    <citation type="submission" date="2018-07" db="EMBL/GenBank/DDBJ databases">
        <title>Dyella tabacisoli L4-6T, whole genome shotgun sequence.</title>
        <authorList>
            <person name="Zhou X.-K."/>
            <person name="Li W.-J."/>
            <person name="Duan Y.-Q."/>
        </authorList>
    </citation>
    <scope>NUCLEOTIDE SEQUENCE [LARGE SCALE GENOMIC DNA]</scope>
    <source>
        <strain evidence="13 14">L4-6</strain>
    </source>
</reference>
<sequence>MHSLGRGEVNFKTTTLRDSIVVALIAGCAAFASTATAQETAKTLDRIVVTGSNIPRIDTETASPVQVISRQEIERSGKATIAEYLQTLTSDGAGSIPKTFGNGFAGGGTGISLRGLGAGSTLVLLNGRRMAPFGLADDGQKVFTDLSTIPMEAVDRIEVLKDGASAIYGSDAIAGVVNVILRKDFTGAVIKGSYGVSDSGDGNQWKGSITAGMGDLAKDRYNVFFSLEGTKTEEMLVRDRTDRDWIGTGDLRPWGYNITSSQNLAGAITGGGTVASSSPVGSIRNPATGIYKSLPGCSTFSQITPVDPGGGCLWQAGQFRSLTPNDKTINFFVRGSYALSDHAELYSEFGYSNKQTKFHTTPSGVSGTWGYPGGPVNASSGPGAVVLGANHPDNPLGVPARLRYAAFDVGPRTILTDNDFYRFLVGIKGSFGEWDYDVGYLHSETSMTNERHNFLRYSHVRTALTDPNSPVGYWRIGQNSYLNSRALYDYISPAIQADAASKLDSIDGRVSRSLMDLPGGSLGLSIGGEYRRQSVSLSPQTYTDIGDIIGLGFSSYRGVQQVGAAYVELVAPVLKTVELSAAMRVDAYRHGDSSTTPKVGIKWTPAEWVALRATYAEGFRAPNPAESGKGGLAAFSNAQDPVRCPNGTPVPGGIATQADCNAAIAIITSPNPNLKPEESKSYTLGLVLDPTPTTSLTIDAWRIKRSNEINQGDTAAAILAGNVTRSDNNLPGIPNSGTLMATSVGYINSASTTVRGIDLDVRQRFEMGEYGRLRLDLQWSRVNSFERKDQGITRQYAGTHGNCDTTNCIGTPKDRINFGATWDINTFTFGAVVNYIGSFKNIRFKGDVCANTFADGSPAPNGCKIPSFYTVDLTGRWKPAEAWEIFGSIQNAFDKTAPLDPLTYGAMGYNPLHSSGAIGRYYTIGARYAFK</sequence>
<dbReference type="CDD" id="cd01347">
    <property type="entry name" value="ligand_gated_channel"/>
    <property type="match status" value="1"/>
</dbReference>
<evidence type="ECO:0000256" key="7">
    <source>
        <dbReference type="ARBA" id="ARBA00023237"/>
    </source>
</evidence>
<keyword evidence="6 8" id="KW-0472">Membrane</keyword>
<keyword evidence="2 8" id="KW-0813">Transport</keyword>
<dbReference type="Pfam" id="PF07715">
    <property type="entry name" value="Plug"/>
    <property type="match status" value="1"/>
</dbReference>
<dbReference type="Gene3D" id="2.170.130.10">
    <property type="entry name" value="TonB-dependent receptor, plug domain"/>
    <property type="match status" value="1"/>
</dbReference>
<keyword evidence="14" id="KW-1185">Reference proteome</keyword>
<comment type="caution">
    <text evidence="13">The sequence shown here is derived from an EMBL/GenBank/DDBJ whole genome shotgun (WGS) entry which is preliminary data.</text>
</comment>
<evidence type="ECO:0000313" key="13">
    <source>
        <dbReference type="EMBL" id="RDD80857.1"/>
    </source>
</evidence>
<dbReference type="PANTHER" id="PTHR47234:SF2">
    <property type="entry name" value="TONB-DEPENDENT RECEPTOR"/>
    <property type="match status" value="1"/>
</dbReference>
<evidence type="ECO:0000256" key="4">
    <source>
        <dbReference type="ARBA" id="ARBA00022692"/>
    </source>
</evidence>
<keyword evidence="7 8" id="KW-0998">Cell outer membrane</keyword>
<evidence type="ECO:0000313" key="14">
    <source>
        <dbReference type="Proteomes" id="UP000253782"/>
    </source>
</evidence>
<keyword evidence="10" id="KW-0732">Signal</keyword>
<gene>
    <name evidence="13" type="ORF">DVJ77_14155</name>
</gene>
<proteinExistence type="inferred from homology"/>
<evidence type="ECO:0000256" key="5">
    <source>
        <dbReference type="ARBA" id="ARBA00023077"/>
    </source>
</evidence>
<dbReference type="InterPro" id="IPR039426">
    <property type="entry name" value="TonB-dep_rcpt-like"/>
</dbReference>
<organism evidence="13 14">
    <name type="scientific">Dyella tabacisoli</name>
    <dbReference type="NCBI Taxonomy" id="2282381"/>
    <lineage>
        <taxon>Bacteria</taxon>
        <taxon>Pseudomonadati</taxon>
        <taxon>Pseudomonadota</taxon>
        <taxon>Gammaproteobacteria</taxon>
        <taxon>Lysobacterales</taxon>
        <taxon>Rhodanobacteraceae</taxon>
        <taxon>Dyella</taxon>
    </lineage>
</organism>
<comment type="similarity">
    <text evidence="8 9">Belongs to the TonB-dependent receptor family.</text>
</comment>
<dbReference type="PANTHER" id="PTHR47234">
    <property type="match status" value="1"/>
</dbReference>
<feature type="domain" description="TonB-dependent receptor plug" evidence="12">
    <location>
        <begin position="60"/>
        <end position="176"/>
    </location>
</feature>
<feature type="domain" description="TonB-dependent receptor-like beta-barrel" evidence="11">
    <location>
        <begin position="404"/>
        <end position="891"/>
    </location>
</feature>
<dbReference type="EMBL" id="QQAH01000013">
    <property type="protein sequence ID" value="RDD80857.1"/>
    <property type="molecule type" value="Genomic_DNA"/>
</dbReference>
<evidence type="ECO:0000256" key="3">
    <source>
        <dbReference type="ARBA" id="ARBA00022452"/>
    </source>
</evidence>
<dbReference type="InterPro" id="IPR012910">
    <property type="entry name" value="Plug_dom"/>
</dbReference>
<dbReference type="SUPFAM" id="SSF56935">
    <property type="entry name" value="Porins"/>
    <property type="match status" value="1"/>
</dbReference>
<dbReference type="InterPro" id="IPR036942">
    <property type="entry name" value="Beta-barrel_TonB_sf"/>
</dbReference>
<keyword evidence="13" id="KW-0675">Receptor</keyword>
<evidence type="ECO:0000256" key="10">
    <source>
        <dbReference type="SAM" id="SignalP"/>
    </source>
</evidence>
<name>A0A369UK21_9GAMM</name>
<dbReference type="AlphaFoldDB" id="A0A369UK21"/>